<reference evidence="2" key="1">
    <citation type="journal article" date="2019" name="Int. J. Syst. Evol. Microbiol.">
        <title>The Global Catalogue of Microorganisms (GCM) 10K type strain sequencing project: providing services to taxonomists for standard genome sequencing and annotation.</title>
        <authorList>
            <consortium name="The Broad Institute Genomics Platform"/>
            <consortium name="The Broad Institute Genome Sequencing Center for Infectious Disease"/>
            <person name="Wu L."/>
            <person name="Ma J."/>
        </authorList>
    </citation>
    <scope>NUCLEOTIDE SEQUENCE [LARGE SCALE GENOMIC DNA]</scope>
    <source>
        <strain evidence="2">CCUG 54522</strain>
    </source>
</reference>
<comment type="caution">
    <text evidence="1">The sequence shown here is derived from an EMBL/GenBank/DDBJ whole genome shotgun (WGS) entry which is preliminary data.</text>
</comment>
<keyword evidence="2" id="KW-1185">Reference proteome</keyword>
<sequence>MRRAVGGLVLLGLLAGLSGCREEPPHVLEAGGAYVVVGSDPDQGEDAAIVGEVELVGDCLGIDGDVVFWPRGTEVVSTDPVVIAVPDVGRVGIGDRVSGGGGEHEGRLTEPVVPATCPDGYVTFRAG</sequence>
<evidence type="ECO:0000313" key="1">
    <source>
        <dbReference type="EMBL" id="MFC6045817.1"/>
    </source>
</evidence>
<dbReference type="EMBL" id="JBHSRJ010000009">
    <property type="protein sequence ID" value="MFC6045817.1"/>
    <property type="molecule type" value="Genomic_DNA"/>
</dbReference>
<evidence type="ECO:0000313" key="2">
    <source>
        <dbReference type="Proteomes" id="UP001596135"/>
    </source>
</evidence>
<organism evidence="1 2">
    <name type="scientific">Nocardioides hankookensis</name>
    <dbReference type="NCBI Taxonomy" id="443157"/>
    <lineage>
        <taxon>Bacteria</taxon>
        <taxon>Bacillati</taxon>
        <taxon>Actinomycetota</taxon>
        <taxon>Actinomycetes</taxon>
        <taxon>Propionibacteriales</taxon>
        <taxon>Nocardioidaceae</taxon>
        <taxon>Nocardioides</taxon>
    </lineage>
</organism>
<dbReference type="PROSITE" id="PS51257">
    <property type="entry name" value="PROKAR_LIPOPROTEIN"/>
    <property type="match status" value="1"/>
</dbReference>
<dbReference type="Proteomes" id="UP001596135">
    <property type="component" value="Unassembled WGS sequence"/>
</dbReference>
<accession>A0ABW1LRP7</accession>
<gene>
    <name evidence="1" type="ORF">ACFPYL_22230</name>
</gene>
<dbReference type="RefSeq" id="WP_379159707.1">
    <property type="nucleotide sequence ID" value="NZ_JBHSRJ010000009.1"/>
</dbReference>
<name>A0ABW1LRP7_9ACTN</name>
<proteinExistence type="predicted"/>
<protein>
    <recommendedName>
        <fullName evidence="3">Lipoprotein</fullName>
    </recommendedName>
</protein>
<evidence type="ECO:0008006" key="3">
    <source>
        <dbReference type="Google" id="ProtNLM"/>
    </source>
</evidence>